<protein>
    <submittedName>
        <fullName evidence="1">Uncharacterized protein</fullName>
    </submittedName>
</protein>
<evidence type="ECO:0000313" key="2">
    <source>
        <dbReference type="Proteomes" id="UP001434883"/>
    </source>
</evidence>
<sequence length="103" mass="11819">MHMVPKGNLEGPNVFGLWEETGLPSRDECLPKACVLWMACREHANSIQKDPGSVMKPRTFLLQDTSVTNCANSQPLTRVIQFKRQLHHILRKCLLNYFNLKKV</sequence>
<reference evidence="1 2" key="1">
    <citation type="submission" date="2021-06" db="EMBL/GenBank/DDBJ databases">
        <authorList>
            <person name="Palmer J.M."/>
        </authorList>
    </citation>
    <scope>NUCLEOTIDE SEQUENCE [LARGE SCALE GENOMIC DNA]</scope>
    <source>
        <strain evidence="1 2">XC_2019</strain>
        <tissue evidence="1">Muscle</tissue>
    </source>
</reference>
<comment type="caution">
    <text evidence="1">The sequence shown here is derived from an EMBL/GenBank/DDBJ whole genome shotgun (WGS) entry which is preliminary data.</text>
</comment>
<keyword evidence="2" id="KW-1185">Reference proteome</keyword>
<dbReference type="Proteomes" id="UP001434883">
    <property type="component" value="Unassembled WGS sequence"/>
</dbReference>
<dbReference type="EMBL" id="JAHRIN010052150">
    <property type="protein sequence ID" value="MEQ2209972.1"/>
    <property type="molecule type" value="Genomic_DNA"/>
</dbReference>
<gene>
    <name evidence="1" type="ORF">XENOCAPTIV_006628</name>
</gene>
<organism evidence="1 2">
    <name type="scientific">Xenoophorus captivus</name>
    <dbReference type="NCBI Taxonomy" id="1517983"/>
    <lineage>
        <taxon>Eukaryota</taxon>
        <taxon>Metazoa</taxon>
        <taxon>Chordata</taxon>
        <taxon>Craniata</taxon>
        <taxon>Vertebrata</taxon>
        <taxon>Euteleostomi</taxon>
        <taxon>Actinopterygii</taxon>
        <taxon>Neopterygii</taxon>
        <taxon>Teleostei</taxon>
        <taxon>Neoteleostei</taxon>
        <taxon>Acanthomorphata</taxon>
        <taxon>Ovalentaria</taxon>
        <taxon>Atherinomorphae</taxon>
        <taxon>Cyprinodontiformes</taxon>
        <taxon>Goodeidae</taxon>
        <taxon>Xenoophorus</taxon>
    </lineage>
</organism>
<name>A0ABV0RP39_9TELE</name>
<evidence type="ECO:0000313" key="1">
    <source>
        <dbReference type="EMBL" id="MEQ2209972.1"/>
    </source>
</evidence>
<accession>A0ABV0RP39</accession>
<proteinExistence type="predicted"/>